<accession>A0A1B8S988</accession>
<dbReference type="EMBL" id="LFOE01000103">
    <property type="protein sequence ID" value="OBY29318.1"/>
    <property type="molecule type" value="Genomic_DNA"/>
</dbReference>
<keyword evidence="2" id="KW-1185">Reference proteome</keyword>
<proteinExistence type="predicted"/>
<dbReference type="Proteomes" id="UP000092668">
    <property type="component" value="Unassembled WGS sequence"/>
</dbReference>
<reference evidence="1 2" key="1">
    <citation type="submission" date="2015-06" db="EMBL/GenBank/DDBJ databases">
        <title>Genome sequence of Mycobacterium kumamotonense strain Roo.</title>
        <authorList>
            <person name="Greninger A.L."/>
            <person name="Cunningham G."/>
            <person name="Miller S."/>
        </authorList>
    </citation>
    <scope>NUCLEOTIDE SEQUENCE [LARGE SCALE GENOMIC DNA]</scope>
    <source>
        <strain evidence="1 2">Roo</strain>
    </source>
</reference>
<evidence type="ECO:0000313" key="2">
    <source>
        <dbReference type="Proteomes" id="UP000092668"/>
    </source>
</evidence>
<organism evidence="1 2">
    <name type="scientific">Mycolicibacter kumamotonensis</name>
    <dbReference type="NCBI Taxonomy" id="354243"/>
    <lineage>
        <taxon>Bacteria</taxon>
        <taxon>Bacillati</taxon>
        <taxon>Actinomycetota</taxon>
        <taxon>Actinomycetes</taxon>
        <taxon>Mycobacteriales</taxon>
        <taxon>Mycobacteriaceae</taxon>
        <taxon>Mycolicibacter</taxon>
    </lineage>
</organism>
<comment type="caution">
    <text evidence="1">The sequence shown here is derived from an EMBL/GenBank/DDBJ whole genome shotgun (WGS) entry which is preliminary data.</text>
</comment>
<sequence>MAPWCDALDRAITRVIDTASTWTAGPDPEADTAIDTTLADLQRSVTDLARASRGEQVDMPEPPQVVSVHKDVDPLADHRDLLDEARPYSRVDHRPYEPELRERVAEATREAAAIPPTPHLLPFGLDTTARLAIAVAGNASEGEQLEMVERDRQRLPICAATALLQAAALGGDGQTAPAVAAREQLRRLWSETDWSSATSWLGNDVNGRSMMQAFALVTSNEEVHDGLAQVLETDPEVLEPLVVSCAGWVEELDSRTWQPLGFDRDYRELPPWLPIAAIRALATDVLADDKELDDREVLEALLRGELRKVDRRQ</sequence>
<gene>
    <name evidence="1" type="ORF">ACT18_23705</name>
</gene>
<protein>
    <submittedName>
        <fullName evidence="1">Uncharacterized protein</fullName>
    </submittedName>
</protein>
<name>A0A1B8S988_9MYCO</name>
<dbReference type="AlphaFoldDB" id="A0A1B8S988"/>
<evidence type="ECO:0000313" key="1">
    <source>
        <dbReference type="EMBL" id="OBY29318.1"/>
    </source>
</evidence>